<accession>A0A6L6QEQ6</accession>
<dbReference type="AlphaFoldDB" id="A0A6L6QEQ6"/>
<reference evidence="1 2" key="1">
    <citation type="submission" date="2019-11" db="EMBL/GenBank/DDBJ databases">
        <title>Type strains purchased from KCTC, JCM and DSMZ.</title>
        <authorList>
            <person name="Lu H."/>
        </authorList>
    </citation>
    <scope>NUCLEOTIDE SEQUENCE [LARGE SCALE GENOMIC DNA]</scope>
    <source>
        <strain evidence="1 2">JCM 31587</strain>
    </source>
</reference>
<dbReference type="Proteomes" id="UP000472320">
    <property type="component" value="Unassembled WGS sequence"/>
</dbReference>
<organism evidence="1 2">
    <name type="scientific">Massilia eburnea</name>
    <dbReference type="NCBI Taxonomy" id="1776165"/>
    <lineage>
        <taxon>Bacteria</taxon>
        <taxon>Pseudomonadati</taxon>
        <taxon>Pseudomonadota</taxon>
        <taxon>Betaproteobacteria</taxon>
        <taxon>Burkholderiales</taxon>
        <taxon>Oxalobacteraceae</taxon>
        <taxon>Telluria group</taxon>
        <taxon>Massilia</taxon>
    </lineage>
</organism>
<gene>
    <name evidence="1" type="ORF">GM658_06115</name>
</gene>
<keyword evidence="2" id="KW-1185">Reference proteome</keyword>
<evidence type="ECO:0000313" key="1">
    <source>
        <dbReference type="EMBL" id="MTW10173.1"/>
    </source>
</evidence>
<sequence length="224" mass="24509">MTCLNGQHLSDDFNISSNTRDMTKSLVLAFFLSSWSFQVDAQVLVQAAHTALQPQIGRDADGFKLCGVRALVLDKKPTVIEAYDFSINLRADMFDGLIKAGKSTTTLKDFNRGITSSKAVVPAPVAFWIANELNGKPLMPTSVIPAETPGFILAGGDFVQSWETILAIMKGERMQMALRYKNQGIDTVVSFSGSLKDEEQKPLFACLEGLQERIVNEASQASKK</sequence>
<comment type="caution">
    <text evidence="1">The sequence shown here is derived from an EMBL/GenBank/DDBJ whole genome shotgun (WGS) entry which is preliminary data.</text>
</comment>
<dbReference type="OrthoDB" id="8779242at2"/>
<evidence type="ECO:0000313" key="2">
    <source>
        <dbReference type="Proteomes" id="UP000472320"/>
    </source>
</evidence>
<protein>
    <submittedName>
        <fullName evidence="1">Uncharacterized protein</fullName>
    </submittedName>
</protein>
<dbReference type="EMBL" id="WNKX01000003">
    <property type="protein sequence ID" value="MTW10173.1"/>
    <property type="molecule type" value="Genomic_DNA"/>
</dbReference>
<name>A0A6L6QEQ6_9BURK</name>
<proteinExistence type="predicted"/>